<dbReference type="Proteomes" id="UP001163798">
    <property type="component" value="Unassembled WGS sequence"/>
</dbReference>
<name>A0AA38KMC5_9AGAR</name>
<reference evidence="1" key="1">
    <citation type="submission" date="2022-08" db="EMBL/GenBank/DDBJ databases">
        <authorList>
            <consortium name="DOE Joint Genome Institute"/>
            <person name="Min B."/>
            <person name="Riley R."/>
            <person name="Sierra-Patev S."/>
            <person name="Naranjo-Ortiz M."/>
            <person name="Looney B."/>
            <person name="Konkel Z."/>
            <person name="Slot J.C."/>
            <person name="Sakamoto Y."/>
            <person name="Steenwyk J.L."/>
            <person name="Rokas A."/>
            <person name="Carro J."/>
            <person name="Camarero S."/>
            <person name="Ferreira P."/>
            <person name="Molpeceres G."/>
            <person name="Ruiz-Duenas F.J."/>
            <person name="Serrano A."/>
            <person name="Henrissat B."/>
            <person name="Drula E."/>
            <person name="Hughes K.W."/>
            <person name="Mata J.L."/>
            <person name="Ishikawa N.K."/>
            <person name="Vargas-Isla R."/>
            <person name="Ushijima S."/>
            <person name="Smith C.A."/>
            <person name="Ahrendt S."/>
            <person name="Andreopoulos W."/>
            <person name="He G."/>
            <person name="Labutti K."/>
            <person name="Lipzen A."/>
            <person name="Ng V."/>
            <person name="Sandor L."/>
            <person name="Barry K."/>
            <person name="Martinez A.T."/>
            <person name="Xiao Y."/>
            <person name="Gibbons J.G."/>
            <person name="Terashima K."/>
            <person name="Hibbett D.S."/>
            <person name="Grigoriev I.V."/>
        </authorList>
    </citation>
    <scope>NUCLEOTIDE SEQUENCE</scope>
    <source>
        <strain evidence="1">TFB10291</strain>
    </source>
</reference>
<gene>
    <name evidence="1" type="ORF">GGU10DRAFT_402273</name>
</gene>
<feature type="non-terminal residue" evidence="1">
    <location>
        <position position="138"/>
    </location>
</feature>
<dbReference type="EMBL" id="MU794679">
    <property type="protein sequence ID" value="KAJ3779541.1"/>
    <property type="molecule type" value="Genomic_DNA"/>
</dbReference>
<feature type="non-terminal residue" evidence="1">
    <location>
        <position position="1"/>
    </location>
</feature>
<protein>
    <submittedName>
        <fullName evidence="1">Uncharacterized protein</fullName>
    </submittedName>
</protein>
<proteinExistence type="predicted"/>
<keyword evidence="2" id="KW-1185">Reference proteome</keyword>
<sequence length="138" mass="15828">IWRRERDQAAGFLFLYIDESQKAHVRAVKNNPRKIWTTLRDIHQQKKPGTRFSTFNMLFAITKDDDESLLTLVGRVSKAVDAIKASRPEQYILEDLDTELESMALICSLPSDYNNFVSSLLLLDSLDVAKLKAAFHNE</sequence>
<accession>A0AA38KMC5</accession>
<organism evidence="1 2">
    <name type="scientific">Lentinula aff. detonsa</name>
    <dbReference type="NCBI Taxonomy" id="2804958"/>
    <lineage>
        <taxon>Eukaryota</taxon>
        <taxon>Fungi</taxon>
        <taxon>Dikarya</taxon>
        <taxon>Basidiomycota</taxon>
        <taxon>Agaricomycotina</taxon>
        <taxon>Agaricomycetes</taxon>
        <taxon>Agaricomycetidae</taxon>
        <taxon>Agaricales</taxon>
        <taxon>Marasmiineae</taxon>
        <taxon>Omphalotaceae</taxon>
        <taxon>Lentinula</taxon>
    </lineage>
</organism>
<comment type="caution">
    <text evidence="1">The sequence shown here is derived from an EMBL/GenBank/DDBJ whole genome shotgun (WGS) entry which is preliminary data.</text>
</comment>
<dbReference type="Pfam" id="PF14223">
    <property type="entry name" value="Retrotran_gag_2"/>
    <property type="match status" value="1"/>
</dbReference>
<evidence type="ECO:0000313" key="2">
    <source>
        <dbReference type="Proteomes" id="UP001163798"/>
    </source>
</evidence>
<dbReference type="AlphaFoldDB" id="A0AA38KMC5"/>
<evidence type="ECO:0000313" key="1">
    <source>
        <dbReference type="EMBL" id="KAJ3779541.1"/>
    </source>
</evidence>